<name>W9RC64_9ROSA</name>
<accession>W9RC64</accession>
<feature type="chain" id="PRO_5004932498" evidence="1">
    <location>
        <begin position="31"/>
        <end position="147"/>
    </location>
</feature>
<reference evidence="3" key="1">
    <citation type="submission" date="2013-01" db="EMBL/GenBank/DDBJ databases">
        <title>Draft Genome Sequence of a Mulberry Tree, Morus notabilis C.K. Schneid.</title>
        <authorList>
            <person name="He N."/>
            <person name="Zhao S."/>
        </authorList>
    </citation>
    <scope>NUCLEOTIDE SEQUENCE</scope>
</reference>
<evidence type="ECO:0000313" key="3">
    <source>
        <dbReference type="Proteomes" id="UP000030645"/>
    </source>
</evidence>
<keyword evidence="3" id="KW-1185">Reference proteome</keyword>
<proteinExistence type="predicted"/>
<sequence>MEGVGMSSTTKLLAIACLILSLFLATPTYSSSTTPTPAMPPSNSKVYRCGEGCARKCMGFAEKSDDQFTSCTIGKKLSHKVTSQFELKTRINEQNRRTVVLYNVASMNELEAHMARCYNGCNKDFQLSQSDEKVPQMYWKPMENVRP</sequence>
<dbReference type="EMBL" id="KE344562">
    <property type="protein sequence ID" value="EXB67310.1"/>
    <property type="molecule type" value="Genomic_DNA"/>
</dbReference>
<feature type="signal peptide" evidence="1">
    <location>
        <begin position="1"/>
        <end position="30"/>
    </location>
</feature>
<evidence type="ECO:0000256" key="1">
    <source>
        <dbReference type="SAM" id="SignalP"/>
    </source>
</evidence>
<organism evidence="2 3">
    <name type="scientific">Morus notabilis</name>
    <dbReference type="NCBI Taxonomy" id="981085"/>
    <lineage>
        <taxon>Eukaryota</taxon>
        <taxon>Viridiplantae</taxon>
        <taxon>Streptophyta</taxon>
        <taxon>Embryophyta</taxon>
        <taxon>Tracheophyta</taxon>
        <taxon>Spermatophyta</taxon>
        <taxon>Magnoliopsida</taxon>
        <taxon>eudicotyledons</taxon>
        <taxon>Gunneridae</taxon>
        <taxon>Pentapetalae</taxon>
        <taxon>rosids</taxon>
        <taxon>fabids</taxon>
        <taxon>Rosales</taxon>
        <taxon>Moraceae</taxon>
        <taxon>Moreae</taxon>
        <taxon>Morus</taxon>
    </lineage>
</organism>
<dbReference type="AlphaFoldDB" id="W9RC64"/>
<protein>
    <submittedName>
        <fullName evidence="2">Uncharacterized protein</fullName>
    </submittedName>
</protein>
<gene>
    <name evidence="2" type="ORF">L484_025792</name>
</gene>
<keyword evidence="1" id="KW-0732">Signal</keyword>
<dbReference type="Proteomes" id="UP000030645">
    <property type="component" value="Unassembled WGS sequence"/>
</dbReference>
<evidence type="ECO:0000313" key="2">
    <source>
        <dbReference type="EMBL" id="EXB67310.1"/>
    </source>
</evidence>